<dbReference type="InParanoid" id="K3Y475"/>
<protein>
    <submittedName>
        <fullName evidence="1">Uncharacterized protein</fullName>
    </submittedName>
</protein>
<evidence type="ECO:0000313" key="2">
    <source>
        <dbReference type="Proteomes" id="UP000004995"/>
    </source>
</evidence>
<reference evidence="2" key="1">
    <citation type="journal article" date="2012" name="Nat. Biotechnol.">
        <title>Reference genome sequence of the model plant Setaria.</title>
        <authorList>
            <person name="Bennetzen J.L."/>
            <person name="Schmutz J."/>
            <person name="Wang H."/>
            <person name="Percifield R."/>
            <person name="Hawkins J."/>
            <person name="Pontaroli A.C."/>
            <person name="Estep M."/>
            <person name="Feng L."/>
            <person name="Vaughn J.N."/>
            <person name="Grimwood J."/>
            <person name="Jenkins J."/>
            <person name="Barry K."/>
            <person name="Lindquist E."/>
            <person name="Hellsten U."/>
            <person name="Deshpande S."/>
            <person name="Wang X."/>
            <person name="Wu X."/>
            <person name="Mitros T."/>
            <person name="Triplett J."/>
            <person name="Yang X."/>
            <person name="Ye C.Y."/>
            <person name="Mauro-Herrera M."/>
            <person name="Wang L."/>
            <person name="Li P."/>
            <person name="Sharma M."/>
            <person name="Sharma R."/>
            <person name="Ronald P.C."/>
            <person name="Panaud O."/>
            <person name="Kellogg E.A."/>
            <person name="Brutnell T.P."/>
            <person name="Doust A.N."/>
            <person name="Tuskan G.A."/>
            <person name="Rokhsar D."/>
            <person name="Devos K.M."/>
        </authorList>
    </citation>
    <scope>NUCLEOTIDE SEQUENCE [LARGE SCALE GENOMIC DNA]</scope>
    <source>
        <strain evidence="2">cv. Yugu1</strain>
    </source>
</reference>
<dbReference type="EMBL" id="AGNK02002554">
    <property type="status" value="NOT_ANNOTATED_CDS"/>
    <property type="molecule type" value="Genomic_DNA"/>
</dbReference>
<dbReference type="Gramene" id="KQL10984">
    <property type="protein sequence ID" value="KQL10984"/>
    <property type="gene ID" value="SETIT_009013mg"/>
</dbReference>
<evidence type="ECO:0000313" key="1">
    <source>
        <dbReference type="EnsemblPlants" id="KQL10984"/>
    </source>
</evidence>
<sequence>MILNSCMKNSYSYMHRSRMLVVLLINIEYI</sequence>
<dbReference type="HOGENOM" id="CLU_3407025_0_0_1"/>
<keyword evidence="2" id="KW-1185">Reference proteome</keyword>
<dbReference type="Proteomes" id="UP000004995">
    <property type="component" value="Unassembled WGS sequence"/>
</dbReference>
<name>K3Y475_SETIT</name>
<organism evidence="1 2">
    <name type="scientific">Setaria italica</name>
    <name type="common">Foxtail millet</name>
    <name type="synonym">Panicum italicum</name>
    <dbReference type="NCBI Taxonomy" id="4555"/>
    <lineage>
        <taxon>Eukaryota</taxon>
        <taxon>Viridiplantae</taxon>
        <taxon>Streptophyta</taxon>
        <taxon>Embryophyta</taxon>
        <taxon>Tracheophyta</taxon>
        <taxon>Spermatophyta</taxon>
        <taxon>Magnoliopsida</taxon>
        <taxon>Liliopsida</taxon>
        <taxon>Poales</taxon>
        <taxon>Poaceae</taxon>
        <taxon>PACMAD clade</taxon>
        <taxon>Panicoideae</taxon>
        <taxon>Panicodae</taxon>
        <taxon>Paniceae</taxon>
        <taxon>Cenchrinae</taxon>
        <taxon>Setaria</taxon>
    </lineage>
</organism>
<accession>K3Y475</accession>
<reference evidence="1" key="2">
    <citation type="submission" date="2018-08" db="UniProtKB">
        <authorList>
            <consortium name="EnsemblPlants"/>
        </authorList>
    </citation>
    <scope>IDENTIFICATION</scope>
    <source>
        <strain evidence="1">Yugu1</strain>
    </source>
</reference>
<dbReference type="EnsemblPlants" id="KQL10984">
    <property type="protein sequence ID" value="KQL10984"/>
    <property type="gene ID" value="SETIT_009013mg"/>
</dbReference>
<dbReference type="AlphaFoldDB" id="K3Y475"/>
<proteinExistence type="predicted"/>